<evidence type="ECO:0000259" key="7">
    <source>
        <dbReference type="Pfam" id="PF07282"/>
    </source>
</evidence>
<keyword evidence="3" id="KW-0815">Transposition</keyword>
<dbReference type="RefSeq" id="WP_089275737.1">
    <property type="nucleotide sequence ID" value="NZ_CP065313.1"/>
</dbReference>
<dbReference type="PANTHER" id="PTHR30405">
    <property type="entry name" value="TRANSPOSASE"/>
    <property type="match status" value="1"/>
</dbReference>
<proteinExistence type="inferred from homology"/>
<comment type="caution">
    <text evidence="8">The sequence shown here is derived from an EMBL/GenBank/DDBJ whole genome shotgun (WGS) entry which is preliminary data.</text>
</comment>
<accession>A0A227KIM2</accession>
<dbReference type="InterPro" id="IPR001959">
    <property type="entry name" value="Transposase"/>
</dbReference>
<evidence type="ECO:0000259" key="6">
    <source>
        <dbReference type="Pfam" id="PF01385"/>
    </source>
</evidence>
<organism evidence="8 9">
    <name type="scientific">Turicimonas muris</name>
    <dbReference type="NCBI Taxonomy" id="1796652"/>
    <lineage>
        <taxon>Bacteria</taxon>
        <taxon>Pseudomonadati</taxon>
        <taxon>Pseudomonadota</taxon>
        <taxon>Betaproteobacteria</taxon>
        <taxon>Burkholderiales</taxon>
        <taxon>Sutterellaceae</taxon>
        <taxon>Turicimonas</taxon>
    </lineage>
</organism>
<comment type="similarity">
    <text evidence="2">In the N-terminal section; belongs to the transposase 2 family.</text>
</comment>
<evidence type="ECO:0000256" key="2">
    <source>
        <dbReference type="ARBA" id="ARBA00011044"/>
    </source>
</evidence>
<dbReference type="EMBL" id="NHMP01000004">
    <property type="protein sequence ID" value="OXE47623.1"/>
    <property type="molecule type" value="Genomic_DNA"/>
</dbReference>
<comment type="similarity">
    <text evidence="1">In the C-terminal section; belongs to the transposase 35 family.</text>
</comment>
<evidence type="ECO:0000313" key="8">
    <source>
        <dbReference type="EMBL" id="OXE47623.1"/>
    </source>
</evidence>
<dbReference type="Proteomes" id="UP000214610">
    <property type="component" value="Unassembled WGS sequence"/>
</dbReference>
<dbReference type="PANTHER" id="PTHR30405:SF25">
    <property type="entry name" value="RNA-GUIDED DNA ENDONUCLEASE INSQ-RELATED"/>
    <property type="match status" value="1"/>
</dbReference>
<keyword evidence="9" id="KW-1185">Reference proteome</keyword>
<reference evidence="9" key="1">
    <citation type="submission" date="2017-05" db="EMBL/GenBank/DDBJ databases">
        <title>Improved OligoMM genomes.</title>
        <authorList>
            <person name="Garzetti D."/>
        </authorList>
    </citation>
    <scope>NUCLEOTIDE SEQUENCE [LARGE SCALE GENOMIC DNA]</scope>
    <source>
        <strain evidence="9">YL45</strain>
    </source>
</reference>
<keyword evidence="4" id="KW-0238">DNA-binding</keyword>
<dbReference type="GO" id="GO:0003677">
    <property type="term" value="F:DNA binding"/>
    <property type="evidence" value="ECO:0007669"/>
    <property type="project" value="UniProtKB-KW"/>
</dbReference>
<dbReference type="Pfam" id="PF07282">
    <property type="entry name" value="Cas12f1-like_TNB"/>
    <property type="match status" value="1"/>
</dbReference>
<feature type="domain" description="Cas12f1-like TNB" evidence="7">
    <location>
        <begin position="221"/>
        <end position="287"/>
    </location>
</feature>
<dbReference type="InterPro" id="IPR051399">
    <property type="entry name" value="RNA-guided_DNA_endo/Transpos"/>
</dbReference>
<evidence type="ECO:0000313" key="9">
    <source>
        <dbReference type="Proteomes" id="UP000214610"/>
    </source>
</evidence>
<dbReference type="GeneID" id="78362642"/>
<evidence type="ECO:0000256" key="4">
    <source>
        <dbReference type="ARBA" id="ARBA00023125"/>
    </source>
</evidence>
<gene>
    <name evidence="8" type="ORF">ADH67_07465</name>
</gene>
<dbReference type="GO" id="GO:0032196">
    <property type="term" value="P:transposition"/>
    <property type="evidence" value="ECO:0007669"/>
    <property type="project" value="UniProtKB-KW"/>
</dbReference>
<dbReference type="AlphaFoldDB" id="A0A227KIM2"/>
<evidence type="ECO:0000256" key="3">
    <source>
        <dbReference type="ARBA" id="ARBA00022578"/>
    </source>
</evidence>
<dbReference type="GO" id="GO:0006310">
    <property type="term" value="P:DNA recombination"/>
    <property type="evidence" value="ECO:0007669"/>
    <property type="project" value="UniProtKB-KW"/>
</dbReference>
<evidence type="ECO:0000256" key="5">
    <source>
        <dbReference type="ARBA" id="ARBA00023172"/>
    </source>
</evidence>
<name>A0A227KIM2_9BURK</name>
<evidence type="ECO:0000256" key="1">
    <source>
        <dbReference type="ARBA" id="ARBA00008761"/>
    </source>
</evidence>
<dbReference type="NCBIfam" id="NF040570">
    <property type="entry name" value="guided_TnpB"/>
    <property type="match status" value="1"/>
</dbReference>
<sequence length="317" mass="36107">MKDLEKGYKNFFAKRTKFPRFKKKFQRDSFRFSQGFKIDEDKQRIYLPKIGTVGYRKSRSIIGKPKNITVSREGLKWFVSIQTEFEIEPKRMINSEIGIDMGVKKFVTFSNGTFVEPVNSLRNCLKQLAKLQKKLSRQQKGSSNSKKTKTKIAKLHKRIADIRRDFLHKITTTIAKNHGIVFMEDLKVSNMSASASGIVEQPGKKVRQKSGLNRSILDQGWFSFKTMLAYKLEERGGLLVLVPPKNTSRTCPNCGYISAKNRQTQAHFECVKCGYKENADIVGAINVLRAGHARLACEMNGAVRLLSAGTQRDFLQQ</sequence>
<protein>
    <submittedName>
        <fullName evidence="8">Transposase</fullName>
    </submittedName>
</protein>
<dbReference type="InterPro" id="IPR010095">
    <property type="entry name" value="Cas12f1-like_TNB"/>
</dbReference>
<feature type="domain" description="Probable transposase IS891/IS1136/IS1341" evidence="6">
    <location>
        <begin position="83"/>
        <end position="193"/>
    </location>
</feature>
<dbReference type="Pfam" id="PF01385">
    <property type="entry name" value="OrfB_IS605"/>
    <property type="match status" value="1"/>
</dbReference>
<keyword evidence="5" id="KW-0233">DNA recombination</keyword>